<dbReference type="AlphaFoldDB" id="A0A445H6A0"/>
<protein>
    <submittedName>
        <fullName evidence="1">Uncharacterized protein</fullName>
    </submittedName>
</protein>
<dbReference type="EMBL" id="QZWG01000014">
    <property type="protein sequence ID" value="RZB68881.1"/>
    <property type="molecule type" value="Genomic_DNA"/>
</dbReference>
<evidence type="ECO:0000313" key="2">
    <source>
        <dbReference type="Proteomes" id="UP000289340"/>
    </source>
</evidence>
<feature type="non-terminal residue" evidence="1">
    <location>
        <position position="1"/>
    </location>
</feature>
<organism evidence="1 2">
    <name type="scientific">Glycine soja</name>
    <name type="common">Wild soybean</name>
    <dbReference type="NCBI Taxonomy" id="3848"/>
    <lineage>
        <taxon>Eukaryota</taxon>
        <taxon>Viridiplantae</taxon>
        <taxon>Streptophyta</taxon>
        <taxon>Embryophyta</taxon>
        <taxon>Tracheophyta</taxon>
        <taxon>Spermatophyta</taxon>
        <taxon>Magnoliopsida</taxon>
        <taxon>eudicotyledons</taxon>
        <taxon>Gunneridae</taxon>
        <taxon>Pentapetalae</taxon>
        <taxon>rosids</taxon>
        <taxon>fabids</taxon>
        <taxon>Fabales</taxon>
        <taxon>Fabaceae</taxon>
        <taxon>Papilionoideae</taxon>
        <taxon>50 kb inversion clade</taxon>
        <taxon>NPAAA clade</taxon>
        <taxon>indigoferoid/millettioid clade</taxon>
        <taxon>Phaseoleae</taxon>
        <taxon>Glycine</taxon>
        <taxon>Glycine subgen. Soja</taxon>
    </lineage>
</organism>
<sequence length="135" mass="15239">LGGCELHWKGRVKTERASMPNSESLPFCGILSSNLVFLLLTRAILCSPYDVVPKAIFCPFPSPSIRGVLKIQLMLLFLPAAGCYSSLVSNSLLASKLAINQLVEWKQQLNERLCCMHLLDLHLFHCWFFLPMQLF</sequence>
<reference evidence="1 2" key="1">
    <citation type="submission" date="2018-09" db="EMBL/GenBank/DDBJ databases">
        <title>A high-quality reference genome of wild soybean provides a powerful tool to mine soybean genomes.</title>
        <authorList>
            <person name="Xie M."/>
            <person name="Chung C.Y.L."/>
            <person name="Li M.-W."/>
            <person name="Wong F.-L."/>
            <person name="Chan T.-F."/>
            <person name="Lam H.-M."/>
        </authorList>
    </citation>
    <scope>NUCLEOTIDE SEQUENCE [LARGE SCALE GENOMIC DNA]</scope>
    <source>
        <strain evidence="2">cv. W05</strain>
        <tissue evidence="1">Hypocotyl of etiolated seedlings</tissue>
    </source>
</reference>
<proteinExistence type="predicted"/>
<accession>A0A445H6A0</accession>
<name>A0A445H6A0_GLYSO</name>
<dbReference type="Proteomes" id="UP000289340">
    <property type="component" value="Chromosome 14"/>
</dbReference>
<keyword evidence="2" id="KW-1185">Reference proteome</keyword>
<gene>
    <name evidence="1" type="ORF">D0Y65_038595</name>
</gene>
<comment type="caution">
    <text evidence="1">The sequence shown here is derived from an EMBL/GenBank/DDBJ whole genome shotgun (WGS) entry which is preliminary data.</text>
</comment>
<evidence type="ECO:0000313" key="1">
    <source>
        <dbReference type="EMBL" id="RZB68881.1"/>
    </source>
</evidence>